<gene>
    <name evidence="1" type="ORF">TNIN_390301</name>
</gene>
<organism evidence="1 2">
    <name type="scientific">Trichonephila inaurata madagascariensis</name>
    <dbReference type="NCBI Taxonomy" id="2747483"/>
    <lineage>
        <taxon>Eukaryota</taxon>
        <taxon>Metazoa</taxon>
        <taxon>Ecdysozoa</taxon>
        <taxon>Arthropoda</taxon>
        <taxon>Chelicerata</taxon>
        <taxon>Arachnida</taxon>
        <taxon>Araneae</taxon>
        <taxon>Araneomorphae</taxon>
        <taxon>Entelegynae</taxon>
        <taxon>Araneoidea</taxon>
        <taxon>Nephilidae</taxon>
        <taxon>Trichonephila</taxon>
        <taxon>Trichonephila inaurata</taxon>
    </lineage>
</organism>
<evidence type="ECO:0000313" key="1">
    <source>
        <dbReference type="EMBL" id="GFY58823.1"/>
    </source>
</evidence>
<comment type="caution">
    <text evidence="1">The sequence shown here is derived from an EMBL/GenBank/DDBJ whole genome shotgun (WGS) entry which is preliminary data.</text>
</comment>
<dbReference type="AlphaFoldDB" id="A0A8X6XRF0"/>
<dbReference type="Proteomes" id="UP000886998">
    <property type="component" value="Unassembled WGS sequence"/>
</dbReference>
<accession>A0A8X6XRF0</accession>
<protein>
    <submittedName>
        <fullName evidence="1">Uncharacterized protein</fullName>
    </submittedName>
</protein>
<evidence type="ECO:0000313" key="2">
    <source>
        <dbReference type="Proteomes" id="UP000886998"/>
    </source>
</evidence>
<sequence>MSYDCDFGVLWILSNSRSALQHLSGWSSANDETSISILLKLRKISQISGCPPPMDTKYHMLTLELMRLLIDWPKRVERMKRLLAHFAHLLRTAL</sequence>
<dbReference type="EMBL" id="BMAV01012271">
    <property type="protein sequence ID" value="GFY58823.1"/>
    <property type="molecule type" value="Genomic_DNA"/>
</dbReference>
<dbReference type="OrthoDB" id="6436180at2759"/>
<proteinExistence type="predicted"/>
<keyword evidence="2" id="KW-1185">Reference proteome</keyword>
<name>A0A8X6XRF0_9ARAC</name>
<reference evidence="1" key="1">
    <citation type="submission" date="2020-08" db="EMBL/GenBank/DDBJ databases">
        <title>Multicomponent nature underlies the extraordinary mechanical properties of spider dragline silk.</title>
        <authorList>
            <person name="Kono N."/>
            <person name="Nakamura H."/>
            <person name="Mori M."/>
            <person name="Yoshida Y."/>
            <person name="Ohtoshi R."/>
            <person name="Malay A.D."/>
            <person name="Moran D.A.P."/>
            <person name="Tomita M."/>
            <person name="Numata K."/>
            <person name="Arakawa K."/>
        </authorList>
    </citation>
    <scope>NUCLEOTIDE SEQUENCE</scope>
</reference>